<feature type="compositionally biased region" description="Basic and acidic residues" evidence="1">
    <location>
        <begin position="769"/>
        <end position="778"/>
    </location>
</feature>
<dbReference type="InterPro" id="IPR030127">
    <property type="entry name" value="MTSS1/MTSS2"/>
</dbReference>
<dbReference type="PANTHER" id="PTHR15708">
    <property type="entry name" value="ACTIN BUNDLING/MISSING IN METASTASIS-RELATED"/>
    <property type="match status" value="1"/>
</dbReference>
<feature type="compositionally biased region" description="Polar residues" evidence="1">
    <location>
        <begin position="261"/>
        <end position="273"/>
    </location>
</feature>
<feature type="compositionally biased region" description="Polar residues" evidence="1">
    <location>
        <begin position="996"/>
        <end position="1016"/>
    </location>
</feature>
<organism evidence="3">
    <name type="scientific">Culicoides sonorensis</name>
    <name type="common">Biting midge</name>
    <dbReference type="NCBI Taxonomy" id="179676"/>
    <lineage>
        <taxon>Eukaryota</taxon>
        <taxon>Metazoa</taxon>
        <taxon>Ecdysozoa</taxon>
        <taxon>Arthropoda</taxon>
        <taxon>Hexapoda</taxon>
        <taxon>Insecta</taxon>
        <taxon>Pterygota</taxon>
        <taxon>Neoptera</taxon>
        <taxon>Endopterygota</taxon>
        <taxon>Diptera</taxon>
        <taxon>Nematocera</taxon>
        <taxon>Chironomoidea</taxon>
        <taxon>Ceratopogonidae</taxon>
        <taxon>Ceratopogoninae</taxon>
        <taxon>Culicoides</taxon>
        <taxon>Monoculicoides</taxon>
    </lineage>
</organism>
<name>A0A336LKZ7_CULSO</name>
<feature type="region of interest" description="Disordered" evidence="1">
    <location>
        <begin position="626"/>
        <end position="646"/>
    </location>
</feature>
<dbReference type="VEuPathDB" id="VectorBase:CSON010171"/>
<feature type="compositionally biased region" description="Polar residues" evidence="1">
    <location>
        <begin position="756"/>
        <end position="768"/>
    </location>
</feature>
<dbReference type="EMBL" id="UFQT01000040">
    <property type="protein sequence ID" value="SSX18636.1"/>
    <property type="molecule type" value="Genomic_DNA"/>
</dbReference>
<dbReference type="GO" id="GO:0015629">
    <property type="term" value="C:actin cytoskeleton"/>
    <property type="evidence" value="ECO:0007669"/>
    <property type="project" value="TreeGrafter"/>
</dbReference>
<feature type="region of interest" description="Disordered" evidence="1">
    <location>
        <begin position="958"/>
        <end position="1025"/>
    </location>
</feature>
<gene>
    <name evidence="3" type="primary">CSON010171</name>
</gene>
<dbReference type="PROSITE" id="PS51338">
    <property type="entry name" value="IMD"/>
    <property type="match status" value="1"/>
</dbReference>
<accession>A0A336LKZ7</accession>
<evidence type="ECO:0000256" key="1">
    <source>
        <dbReference type="SAM" id="MobiDB-lite"/>
    </source>
</evidence>
<protein>
    <submittedName>
        <fullName evidence="3">CSON010171 protein</fullName>
    </submittedName>
</protein>
<dbReference type="GO" id="GO:0007009">
    <property type="term" value="P:plasma membrane organization"/>
    <property type="evidence" value="ECO:0007669"/>
    <property type="project" value="InterPro"/>
</dbReference>
<dbReference type="PANTHER" id="PTHR15708:SF4">
    <property type="entry name" value="FI21477P1-RELATED"/>
    <property type="match status" value="1"/>
</dbReference>
<feature type="domain" description="IMD" evidence="2">
    <location>
        <begin position="1"/>
        <end position="252"/>
    </location>
</feature>
<dbReference type="GO" id="GO:0005543">
    <property type="term" value="F:phospholipid binding"/>
    <property type="evidence" value="ECO:0007669"/>
    <property type="project" value="TreeGrafter"/>
</dbReference>
<feature type="compositionally biased region" description="Basic and acidic residues" evidence="1">
    <location>
        <begin position="666"/>
        <end position="676"/>
    </location>
</feature>
<feature type="region of interest" description="Disordered" evidence="1">
    <location>
        <begin position="1156"/>
        <end position="1189"/>
    </location>
</feature>
<feature type="compositionally biased region" description="Low complexity" evidence="1">
    <location>
        <begin position="1161"/>
        <end position="1172"/>
    </location>
</feature>
<reference evidence="3" key="1">
    <citation type="submission" date="2018-07" db="EMBL/GenBank/DDBJ databases">
        <authorList>
            <person name="Quirk P.G."/>
            <person name="Krulwich T.A."/>
        </authorList>
    </citation>
    <scope>NUCLEOTIDE SEQUENCE</scope>
</reference>
<dbReference type="SUPFAM" id="SSF103657">
    <property type="entry name" value="BAR/IMD domain-like"/>
    <property type="match status" value="1"/>
</dbReference>
<feature type="region of interest" description="Disordered" evidence="1">
    <location>
        <begin position="1063"/>
        <end position="1127"/>
    </location>
</feature>
<sequence>MDSSTEKVDTANIGSLFQQIINDLKNTSPLWDDLVIKANKLHACLKATIQAIVFYLEAFQKIADAATNSKGASKDIGTALTRVCLRHKAVETRLKTFTTAIMDCLIVPLQEKIEDWKKQVAFIDKEHAKEFKRCRMELKKSSTDTLRLQKKAKKGQMTNIQSLVDSSMQDYNQRQAELDEIERKSLRTVMIEERMRYCTFVYMLQPVVKEECEVMYELGHLQEVMQSIGNVTKEPHTLPQASEELIQDSKTPFSFYPDSPGGTNSQQNNACSNSLGSRKSSVCSISSINSNSSGSPGHQFQRSLSQYGANIRLKPGESKDSGFCSSPAIALQVSSNTVQSHAVSTWPPPMSDTPNDSRPHTISTAYEKGHIRPPLTVYTFQNPDPTETTSLAVKNTQDKNQNRPPLPVRCSSLERPLSTVGLRNSQSGATKPCPSPIPLHVAKEYAQTQPQPTYVNMTELATMAANKSINTNNTSSSILQQQPQPNSPVLSTTSSLVSPDSSATNPISVISSPDISIMGETPHTSCPQTPIVLESDQNKSITGIENNIAVGDGDVLTKTSTPVVSKSVSPEQTLTKPSQITTSVSSLTLTDTPEISHDITDSKCTGSVLAKATLFEQLEKKQQQDHAQQLNVVSRNSTSSVNSSIGESIYGSKKEELYKSTSALEKLPDQDHESKNKNNQNYDQIDKETIDELNSLIGELDLFQKEHEMMERKLNEKLGYASDYNSRNRKQLVDNENLCLSSQIIPSNTFSLLNNDNHSYNNTQNSDTSSDRNEKLSETSDSLTNFNHNMNGYNIEDHIKSNITKNNYINSSLSDNNVSDSLEGLNTGFENPSFLHLNDTEIVVIRQNAFPSEVDAFNHNVSEVITLKHDSTQKLDEISNCSENLNARQRLSSFRSETPPILLHTASLSSFSSEFGNFSALDANISSSSYTTTTSSKYYNRNNSLTEEIRVKPAITPRPASLSAGASRIARRSSVNTVKPPPPVRRSSSVTPAHNLGSQSPINLSTQNLMTSSSESLPPPPAYLLDKGNQLAVGGNVAGTVKALNEMRHTPASPNVMRRAQQIAQHYQAEQQERQQRQEATIAQHRQSSQSPSPFSPKYDSPSSGSFSYHSPVQQQEQQPKQKTSGVYAKPQINLGTSSFKQTGQGILSQIAKRINPSKHQQQQQQQNQQQQYESSDNESINQRSGNNYQESASRYYDQQQHYTNEDKHHDQSTAPPPRPKYASTNPFLTSPPPQVAPRTVTFANTHSTIPPSGASSTTFDYTNVDRSTTHSGKVIAKTNAGFLENLNQKLAEQRLSNKAYAVRSYINKNTLRSPYKSEHSSPTFSYSVPIEYEDPLYSNTSNNLNSNNQVNVAKPDPRMCHESLLDQIKKGATLKRNRTVNDRSAPKIH</sequence>
<feature type="compositionally biased region" description="Low complexity" evidence="1">
    <location>
        <begin position="1087"/>
        <end position="1123"/>
    </location>
</feature>
<feature type="region of interest" description="Disordered" evidence="1">
    <location>
        <begin position="756"/>
        <end position="785"/>
    </location>
</feature>
<dbReference type="GO" id="GO:0009898">
    <property type="term" value="C:cytoplasmic side of plasma membrane"/>
    <property type="evidence" value="ECO:0007669"/>
    <property type="project" value="TreeGrafter"/>
</dbReference>
<proteinExistence type="predicted"/>
<feature type="compositionally biased region" description="Polar residues" evidence="1">
    <location>
        <begin position="1173"/>
        <end position="1189"/>
    </location>
</feature>
<dbReference type="OMA" id="WKDQEFI"/>
<evidence type="ECO:0000259" key="2">
    <source>
        <dbReference type="PROSITE" id="PS51338"/>
    </source>
</evidence>
<evidence type="ECO:0000313" key="3">
    <source>
        <dbReference type="EMBL" id="SSX18636.1"/>
    </source>
</evidence>
<feature type="region of interest" description="Disordered" evidence="1">
    <location>
        <begin position="474"/>
        <end position="506"/>
    </location>
</feature>
<feature type="compositionally biased region" description="Low complexity" evidence="1">
    <location>
        <begin position="960"/>
        <end position="978"/>
    </location>
</feature>
<dbReference type="InterPro" id="IPR027267">
    <property type="entry name" value="AH/BAR_dom_sf"/>
</dbReference>
<feature type="region of interest" description="Disordered" evidence="1">
    <location>
        <begin position="665"/>
        <end position="685"/>
    </location>
</feature>
<dbReference type="Pfam" id="PF08397">
    <property type="entry name" value="IMD"/>
    <property type="match status" value="1"/>
</dbReference>
<dbReference type="InterPro" id="IPR013606">
    <property type="entry name" value="I-BAR_dom"/>
</dbReference>
<feature type="region of interest" description="Disordered" evidence="1">
    <location>
        <begin position="250"/>
        <end position="273"/>
    </location>
</feature>
<feature type="compositionally biased region" description="Low complexity" evidence="1">
    <location>
        <begin position="487"/>
        <end position="506"/>
    </location>
</feature>
<dbReference type="GO" id="GO:0030031">
    <property type="term" value="P:cell projection assembly"/>
    <property type="evidence" value="ECO:0007669"/>
    <property type="project" value="TreeGrafter"/>
</dbReference>
<dbReference type="Gene3D" id="1.20.1270.60">
    <property type="entry name" value="Arfaptin homology (AH) domain/BAR domain"/>
    <property type="match status" value="1"/>
</dbReference>
<dbReference type="GO" id="GO:0003779">
    <property type="term" value="F:actin binding"/>
    <property type="evidence" value="ECO:0007669"/>
    <property type="project" value="InterPro"/>
</dbReference>
<feature type="region of interest" description="Disordered" evidence="1">
    <location>
        <begin position="1204"/>
        <end position="1239"/>
    </location>
</feature>
<feature type="compositionally biased region" description="Low complexity" evidence="1">
    <location>
        <begin position="631"/>
        <end position="644"/>
    </location>
</feature>